<sequence length="191" mass="20010">MNSRKFLSILAIAGTLFVSCSDDDDNPAPVNPEELITTMTITLTAGTDVVTLRVFDEDGQDGPIAPVATVSGNLAANTTYNASIGLLNESVNPADDVREDDVEPEADEHQFFFEAAGGLNVVATYADTEADYPPLTGTNPVGLEFQLETGDASTGTFTVTLRHEPTKPNDGTLAGAGGDTDIAQAFPITIE</sequence>
<dbReference type="EMBL" id="FQYP01000004">
    <property type="protein sequence ID" value="SHI97537.1"/>
    <property type="molecule type" value="Genomic_DNA"/>
</dbReference>
<accession>A0A1M6FIM3</accession>
<dbReference type="STRING" id="570521.SAMN04488508_104306"/>
<evidence type="ECO:0008006" key="3">
    <source>
        <dbReference type="Google" id="ProtNLM"/>
    </source>
</evidence>
<reference evidence="2" key="1">
    <citation type="submission" date="2016-11" db="EMBL/GenBank/DDBJ databases">
        <authorList>
            <person name="Varghese N."/>
            <person name="Submissions S."/>
        </authorList>
    </citation>
    <scope>NUCLEOTIDE SEQUENCE [LARGE SCALE GENOMIC DNA]</scope>
    <source>
        <strain evidence="2">DSM 22623</strain>
    </source>
</reference>
<dbReference type="OrthoDB" id="713689at2"/>
<proteinExistence type="predicted"/>
<dbReference type="PROSITE" id="PS51257">
    <property type="entry name" value="PROKAR_LIPOPROTEIN"/>
    <property type="match status" value="1"/>
</dbReference>
<gene>
    <name evidence="1" type="ORF">SAMN04488508_104306</name>
</gene>
<dbReference type="Proteomes" id="UP000184432">
    <property type="component" value="Unassembled WGS sequence"/>
</dbReference>
<keyword evidence="2" id="KW-1185">Reference proteome</keyword>
<dbReference type="RefSeq" id="WP_073316119.1">
    <property type="nucleotide sequence ID" value="NZ_FQYP01000004.1"/>
</dbReference>
<dbReference type="AlphaFoldDB" id="A0A1M6FIM3"/>
<evidence type="ECO:0000313" key="2">
    <source>
        <dbReference type="Proteomes" id="UP000184432"/>
    </source>
</evidence>
<protein>
    <recommendedName>
        <fullName evidence="3">Type 1 periplasmic binding fold superfamily protein</fullName>
    </recommendedName>
</protein>
<evidence type="ECO:0000313" key="1">
    <source>
        <dbReference type="EMBL" id="SHI97537.1"/>
    </source>
</evidence>
<name>A0A1M6FIM3_9FLAO</name>
<organism evidence="1 2">
    <name type="scientific">Aquimarina spongiae</name>
    <dbReference type="NCBI Taxonomy" id="570521"/>
    <lineage>
        <taxon>Bacteria</taxon>
        <taxon>Pseudomonadati</taxon>
        <taxon>Bacteroidota</taxon>
        <taxon>Flavobacteriia</taxon>
        <taxon>Flavobacteriales</taxon>
        <taxon>Flavobacteriaceae</taxon>
        <taxon>Aquimarina</taxon>
    </lineage>
</organism>